<keyword evidence="11" id="KW-0675">Receptor</keyword>
<feature type="chain" id="PRO_5015405190" evidence="8">
    <location>
        <begin position="22"/>
        <end position="813"/>
    </location>
</feature>
<dbReference type="PANTHER" id="PTHR40980">
    <property type="entry name" value="PLUG DOMAIN-CONTAINING PROTEIN"/>
    <property type="match status" value="1"/>
</dbReference>
<dbReference type="SUPFAM" id="SSF49464">
    <property type="entry name" value="Carboxypeptidase regulatory domain-like"/>
    <property type="match status" value="1"/>
</dbReference>
<evidence type="ECO:0000256" key="1">
    <source>
        <dbReference type="ARBA" id="ARBA00004571"/>
    </source>
</evidence>
<evidence type="ECO:0000259" key="9">
    <source>
        <dbReference type="Pfam" id="PF07715"/>
    </source>
</evidence>
<feature type="domain" description="TonB-dependent receptor plug" evidence="9">
    <location>
        <begin position="150"/>
        <end position="227"/>
    </location>
</feature>
<evidence type="ECO:0000256" key="2">
    <source>
        <dbReference type="ARBA" id="ARBA00022448"/>
    </source>
</evidence>
<keyword evidence="5 7" id="KW-0472">Membrane</keyword>
<feature type="domain" description="Outer membrane protein beta-barrel" evidence="10">
    <location>
        <begin position="386"/>
        <end position="787"/>
    </location>
</feature>
<reference evidence="11 12" key="1">
    <citation type="submission" date="2018-03" db="EMBL/GenBank/DDBJ databases">
        <title>Genomic Encyclopedia of Type Strains, Phase III (KMG-III): the genomes of soil and plant-associated and newly described type strains.</title>
        <authorList>
            <person name="Whitman W."/>
        </authorList>
    </citation>
    <scope>NUCLEOTIDE SEQUENCE [LARGE SCALE GENOMIC DNA]</scope>
    <source>
        <strain evidence="11 12">CGMCC 1.9313</strain>
    </source>
</reference>
<evidence type="ECO:0000313" key="11">
    <source>
        <dbReference type="EMBL" id="PRY54522.1"/>
    </source>
</evidence>
<feature type="signal peptide" evidence="8">
    <location>
        <begin position="1"/>
        <end position="21"/>
    </location>
</feature>
<dbReference type="Pfam" id="PF07715">
    <property type="entry name" value="Plug"/>
    <property type="match status" value="1"/>
</dbReference>
<dbReference type="Gene3D" id="2.40.170.20">
    <property type="entry name" value="TonB-dependent receptor, beta-barrel domain"/>
    <property type="match status" value="1"/>
</dbReference>
<dbReference type="Proteomes" id="UP000238034">
    <property type="component" value="Unassembled WGS sequence"/>
</dbReference>
<evidence type="ECO:0000256" key="6">
    <source>
        <dbReference type="ARBA" id="ARBA00023237"/>
    </source>
</evidence>
<keyword evidence="3 7" id="KW-1134">Transmembrane beta strand</keyword>
<comment type="caution">
    <text evidence="11">The sequence shown here is derived from an EMBL/GenBank/DDBJ whole genome shotgun (WGS) entry which is preliminary data.</text>
</comment>
<dbReference type="GO" id="GO:0009279">
    <property type="term" value="C:cell outer membrane"/>
    <property type="evidence" value="ECO:0007669"/>
    <property type="project" value="UniProtKB-SubCell"/>
</dbReference>
<keyword evidence="12" id="KW-1185">Reference proteome</keyword>
<sequence>MKPLKSLLSAFLLAVSGILAAQTSIPGSEINGSVKDGNQKPVDYATVSLIRVADSVAVKTMMTDENGKFSFKNIPGSEYQVSVNQIGHSKYLSEKLKIDEKVPVQQLRSVTLSPDSKQLKQVNVTVQKPAIERKGDKLILNVENSSVSAGSTALEVLQRAPGVSLDKDDNVALKGRQGVLIMIDGKPTYLSSADLANMLRNMQSNEIESIEIINNPSARYEAEGKSGIINIKLKKNKNYGTNGTFTLGSGYSSKRKSNTGITMNNRNEKLNVFGNYNYNNNRGEHNMTIDRVNAGQASSAIFNQTANSERSWYNNNFKVGADVFLNKNNTIGALMTGYINQWSEAQSNGTLIRSMQGSLDSSLLSKNDSRSNYNNLSYNFNFKSVLDTAGRELTIDLDHANNNSKSKMLYDNVYAYSSGGQSVTEVLRNLTPSEIDIYAMKADYTHPLAKSFKLEAGFKLSWVKTDNDYQANRFENQLWENDPLRSNHFVYNESVRAGYVNVRKEFKNTNIQIGVRTEHTKSKGNLITTGQVVERDYLDFFPSAAINHTLNDNNSIGITYSRRITRPAYSDLNPFEYFLDRYTYNQGNPFLNPEYTNTFELSYTLLKKYNASLSYTKTTDVMTQVLLPDPEKSALYQTNANLAEQLSYALNVSAPVTFTKWWNSNTNLTVFNNHFTSPDLNGQVLDNKQTAFQVHHSENFTLNSSTSVELSGNYQSKLIYGTFLVQPQYAVDFGMNKSLMAKKVNLKLAVSDIFKTRRGKISSAYPGLDYKVNQRFDSRAVRLTLSYKFGNNELKESRKRSTGLDSEAGRVKN</sequence>
<gene>
    <name evidence="11" type="ORF">B0I27_102289</name>
</gene>
<protein>
    <submittedName>
        <fullName evidence="11">Outer membrane receptor protein involved in Fe transport</fullName>
    </submittedName>
</protein>
<dbReference type="EMBL" id="PVTH01000002">
    <property type="protein sequence ID" value="PRY54522.1"/>
    <property type="molecule type" value="Genomic_DNA"/>
</dbReference>
<dbReference type="InterPro" id="IPR012910">
    <property type="entry name" value="Plug_dom"/>
</dbReference>
<dbReference type="SUPFAM" id="SSF56935">
    <property type="entry name" value="Porins"/>
    <property type="match status" value="1"/>
</dbReference>
<keyword evidence="4 7" id="KW-0812">Transmembrane</keyword>
<evidence type="ECO:0000256" key="4">
    <source>
        <dbReference type="ARBA" id="ARBA00022692"/>
    </source>
</evidence>
<dbReference type="InterPro" id="IPR037066">
    <property type="entry name" value="Plug_dom_sf"/>
</dbReference>
<dbReference type="Gene3D" id="2.170.130.10">
    <property type="entry name" value="TonB-dependent receptor, plug domain"/>
    <property type="match status" value="1"/>
</dbReference>
<keyword evidence="2 7" id="KW-0813">Transport</keyword>
<evidence type="ECO:0000256" key="7">
    <source>
        <dbReference type="PROSITE-ProRule" id="PRU01360"/>
    </source>
</evidence>
<dbReference type="InterPro" id="IPR041700">
    <property type="entry name" value="OMP_b-brl_3"/>
</dbReference>
<evidence type="ECO:0000259" key="10">
    <source>
        <dbReference type="Pfam" id="PF14905"/>
    </source>
</evidence>
<keyword evidence="6 7" id="KW-0998">Cell outer membrane</keyword>
<organism evidence="11 12">
    <name type="scientific">Arcticibacter pallidicorallinus</name>
    <dbReference type="NCBI Taxonomy" id="1259464"/>
    <lineage>
        <taxon>Bacteria</taxon>
        <taxon>Pseudomonadati</taxon>
        <taxon>Bacteroidota</taxon>
        <taxon>Sphingobacteriia</taxon>
        <taxon>Sphingobacteriales</taxon>
        <taxon>Sphingobacteriaceae</taxon>
        <taxon>Arcticibacter</taxon>
    </lineage>
</organism>
<proteinExistence type="inferred from homology"/>
<accession>A0A2T0U9H0</accession>
<dbReference type="Pfam" id="PF14905">
    <property type="entry name" value="OMP_b-brl_3"/>
    <property type="match status" value="1"/>
</dbReference>
<dbReference type="RefSeq" id="WP_106291787.1">
    <property type="nucleotide sequence ID" value="NZ_PVTH01000002.1"/>
</dbReference>
<dbReference type="InterPro" id="IPR008969">
    <property type="entry name" value="CarboxyPept-like_regulatory"/>
</dbReference>
<evidence type="ECO:0000313" key="12">
    <source>
        <dbReference type="Proteomes" id="UP000238034"/>
    </source>
</evidence>
<dbReference type="Gene3D" id="2.60.40.1120">
    <property type="entry name" value="Carboxypeptidase-like, regulatory domain"/>
    <property type="match status" value="1"/>
</dbReference>
<evidence type="ECO:0000256" key="8">
    <source>
        <dbReference type="SAM" id="SignalP"/>
    </source>
</evidence>
<dbReference type="InterPro" id="IPR039426">
    <property type="entry name" value="TonB-dep_rcpt-like"/>
</dbReference>
<dbReference type="PROSITE" id="PS52016">
    <property type="entry name" value="TONB_DEPENDENT_REC_3"/>
    <property type="match status" value="1"/>
</dbReference>
<dbReference type="InterPro" id="IPR036942">
    <property type="entry name" value="Beta-barrel_TonB_sf"/>
</dbReference>
<evidence type="ECO:0000256" key="5">
    <source>
        <dbReference type="ARBA" id="ARBA00023136"/>
    </source>
</evidence>
<dbReference type="AlphaFoldDB" id="A0A2T0U9H0"/>
<dbReference type="Pfam" id="PF13620">
    <property type="entry name" value="CarboxypepD_reg"/>
    <property type="match status" value="1"/>
</dbReference>
<name>A0A2T0U9H0_9SPHI</name>
<dbReference type="PANTHER" id="PTHR40980:SF4">
    <property type="entry name" value="TONB-DEPENDENT RECEPTOR-LIKE BETA-BARREL DOMAIN-CONTAINING PROTEIN"/>
    <property type="match status" value="1"/>
</dbReference>
<keyword evidence="8" id="KW-0732">Signal</keyword>
<comment type="similarity">
    <text evidence="7">Belongs to the TonB-dependent receptor family.</text>
</comment>
<evidence type="ECO:0000256" key="3">
    <source>
        <dbReference type="ARBA" id="ARBA00022452"/>
    </source>
</evidence>
<comment type="subcellular location">
    <subcellularLocation>
        <location evidence="1 7">Cell outer membrane</location>
        <topology evidence="1 7">Multi-pass membrane protein</topology>
    </subcellularLocation>
</comment>
<dbReference type="OrthoDB" id="606851at2"/>